<evidence type="ECO:0000256" key="6">
    <source>
        <dbReference type="ARBA" id="ARBA00023110"/>
    </source>
</evidence>
<dbReference type="HAMAP" id="MF_01145">
    <property type="entry name" value="Foldase_PrsA"/>
    <property type="match status" value="1"/>
</dbReference>
<dbReference type="HOGENOM" id="CLU_034646_6_1_9"/>
<dbReference type="EMBL" id="AP012050">
    <property type="protein sequence ID" value="BAM46857.1"/>
    <property type="molecule type" value="Genomic_DNA"/>
</dbReference>
<keyword evidence="15" id="KW-1185">Reference proteome</keyword>
<evidence type="ECO:0000256" key="9">
    <source>
        <dbReference type="ARBA" id="ARBA00023235"/>
    </source>
</evidence>
<gene>
    <name evidence="11 14" type="primary">prsA</name>
    <name evidence="14" type="ordered locus">AXY_07250</name>
</gene>
<dbReference type="InterPro" id="IPR023059">
    <property type="entry name" value="Foldase_PrsA"/>
</dbReference>
<name>K0J145_AMPXN</name>
<comment type="catalytic activity">
    <reaction evidence="1 11">
        <text>[protein]-peptidylproline (omega=180) = [protein]-peptidylproline (omega=0)</text>
        <dbReference type="Rhea" id="RHEA:16237"/>
        <dbReference type="Rhea" id="RHEA-COMP:10747"/>
        <dbReference type="Rhea" id="RHEA-COMP:10748"/>
        <dbReference type="ChEBI" id="CHEBI:83833"/>
        <dbReference type="ChEBI" id="CHEBI:83834"/>
        <dbReference type="EC" id="5.2.1.8"/>
    </reaction>
</comment>
<evidence type="ECO:0000256" key="1">
    <source>
        <dbReference type="ARBA" id="ARBA00000971"/>
    </source>
</evidence>
<dbReference type="InterPro" id="IPR050245">
    <property type="entry name" value="PrsA_foldase"/>
</dbReference>
<keyword evidence="9 11" id="KW-0413">Isomerase</keyword>
<dbReference type="SUPFAM" id="SSF109998">
    <property type="entry name" value="Triger factor/SurA peptide-binding domain-like"/>
    <property type="match status" value="1"/>
</dbReference>
<evidence type="ECO:0000256" key="12">
    <source>
        <dbReference type="SAM" id="SignalP"/>
    </source>
</evidence>
<dbReference type="PROSITE" id="PS50198">
    <property type="entry name" value="PPIC_PPIASE_2"/>
    <property type="match status" value="1"/>
</dbReference>
<keyword evidence="4 11" id="KW-1003">Cell membrane</keyword>
<dbReference type="KEGG" id="axl:AXY_07250"/>
<dbReference type="eggNOG" id="COG0760">
    <property type="taxonomic scope" value="Bacteria"/>
</dbReference>
<dbReference type="InterPro" id="IPR046357">
    <property type="entry name" value="PPIase_dom_sf"/>
</dbReference>
<dbReference type="STRING" id="698758.AXY_07250"/>
<evidence type="ECO:0000256" key="8">
    <source>
        <dbReference type="ARBA" id="ARBA00023139"/>
    </source>
</evidence>
<dbReference type="OrthoDB" id="14196at2"/>
<accession>K0J145</accession>
<dbReference type="Gene3D" id="1.10.3120.10">
    <property type="entry name" value="Trigger factor, C-terminal domain"/>
    <property type="match status" value="1"/>
</dbReference>
<comment type="similarity">
    <text evidence="3 11">Belongs to the PrsA family.</text>
</comment>
<evidence type="ECO:0000256" key="11">
    <source>
        <dbReference type="HAMAP-Rule" id="MF_01145"/>
    </source>
</evidence>
<evidence type="ECO:0000256" key="2">
    <source>
        <dbReference type="ARBA" id="ARBA00004193"/>
    </source>
</evidence>
<evidence type="ECO:0000256" key="4">
    <source>
        <dbReference type="ARBA" id="ARBA00022475"/>
    </source>
</evidence>
<dbReference type="InterPro" id="IPR027304">
    <property type="entry name" value="Trigger_fact/SurA_dom_sf"/>
</dbReference>
<dbReference type="GO" id="GO:0006457">
    <property type="term" value="P:protein folding"/>
    <property type="evidence" value="ECO:0007669"/>
    <property type="project" value="UniProtKB-UniRule"/>
</dbReference>
<dbReference type="PROSITE" id="PS51257">
    <property type="entry name" value="PROKAR_LIPOPROTEIN"/>
    <property type="match status" value="1"/>
</dbReference>
<feature type="signal peptide" evidence="12">
    <location>
        <begin position="1"/>
        <end position="23"/>
    </location>
</feature>
<comment type="function">
    <text evidence="11">Plays a major role in protein secretion by helping the post-translocational extracellular folding of several secreted proteins.</text>
</comment>
<dbReference type="EC" id="5.2.1.8" evidence="11"/>
<dbReference type="InterPro" id="IPR008880">
    <property type="entry name" value="Trigger_fac_C"/>
</dbReference>
<keyword evidence="10 11" id="KW-0449">Lipoprotein</keyword>
<organism evidence="14 15">
    <name type="scientific">Amphibacillus xylanus (strain ATCC 51415 / DSM 6626 / JCM 7361 / LMG 17667 / NBRC 15112 / Ep01)</name>
    <dbReference type="NCBI Taxonomy" id="698758"/>
    <lineage>
        <taxon>Bacteria</taxon>
        <taxon>Bacillati</taxon>
        <taxon>Bacillota</taxon>
        <taxon>Bacilli</taxon>
        <taxon>Bacillales</taxon>
        <taxon>Bacillaceae</taxon>
        <taxon>Amphibacillus</taxon>
    </lineage>
</organism>
<dbReference type="InterPro" id="IPR037041">
    <property type="entry name" value="Trigger_fac_C_sf"/>
</dbReference>
<keyword evidence="5 11" id="KW-0732">Signal</keyword>
<dbReference type="Pfam" id="PF00639">
    <property type="entry name" value="Rotamase"/>
    <property type="match status" value="1"/>
</dbReference>
<keyword evidence="7 11" id="KW-0472">Membrane</keyword>
<evidence type="ECO:0000256" key="10">
    <source>
        <dbReference type="ARBA" id="ARBA00023288"/>
    </source>
</evidence>
<dbReference type="Gene3D" id="3.10.50.40">
    <property type="match status" value="1"/>
</dbReference>
<dbReference type="Pfam" id="PF05698">
    <property type="entry name" value="Trigger_C"/>
    <property type="match status" value="1"/>
</dbReference>
<sequence length="293" mass="33017">MKKLAIVATISAAIIGLSACSKADPEVVVEMDQGNITKEEFYEELKAASGESVLHSLVYASILEDKYEVDDEQVDEQVNAMRDQYGEQFEMVLQQYGFASEDDYRATLRLHLLEQQAVTEDIEVSDDEIQLRYDRLFKEIEASHILVTDEDLANDLYDQLMDGADFGDLASEHSRDPGSAADNGSLGYFTAGDMVKEFEDVAYELAVDEISKPVESTHGWHIIKVTDIRDTEREIGSFEDMKAQLRTEIALPKVDETVAMTKMQSLLEGANIKVNIKEFEDLFTFEDIPELDQ</sequence>
<keyword evidence="8 11" id="KW-0564">Palmitate</keyword>
<dbReference type="GO" id="GO:0015031">
    <property type="term" value="P:protein transport"/>
    <property type="evidence" value="ECO:0007669"/>
    <property type="project" value="InterPro"/>
</dbReference>
<dbReference type="PANTHER" id="PTHR47245">
    <property type="entry name" value="PEPTIDYLPROLYL ISOMERASE"/>
    <property type="match status" value="1"/>
</dbReference>
<evidence type="ECO:0000256" key="7">
    <source>
        <dbReference type="ARBA" id="ARBA00023136"/>
    </source>
</evidence>
<feature type="domain" description="PpiC" evidence="13">
    <location>
        <begin position="137"/>
        <end position="227"/>
    </location>
</feature>
<evidence type="ECO:0000259" key="13">
    <source>
        <dbReference type="PROSITE" id="PS50198"/>
    </source>
</evidence>
<dbReference type="PANTHER" id="PTHR47245:SF1">
    <property type="entry name" value="FOLDASE PROTEIN PRSA"/>
    <property type="match status" value="1"/>
</dbReference>
<keyword evidence="6 11" id="KW-0697">Rotamase</keyword>
<evidence type="ECO:0000313" key="15">
    <source>
        <dbReference type="Proteomes" id="UP000006294"/>
    </source>
</evidence>
<dbReference type="SUPFAM" id="SSF54534">
    <property type="entry name" value="FKBP-like"/>
    <property type="match status" value="1"/>
</dbReference>
<evidence type="ECO:0000256" key="3">
    <source>
        <dbReference type="ARBA" id="ARBA00006071"/>
    </source>
</evidence>
<proteinExistence type="inferred from homology"/>
<dbReference type="GO" id="GO:0003755">
    <property type="term" value="F:peptidyl-prolyl cis-trans isomerase activity"/>
    <property type="evidence" value="ECO:0007669"/>
    <property type="project" value="UniProtKB-UniRule"/>
</dbReference>
<protein>
    <recommendedName>
        <fullName evidence="11">Foldase protein PrsA</fullName>
        <ecNumber evidence="11">5.2.1.8</ecNumber>
    </recommendedName>
</protein>
<evidence type="ECO:0000256" key="5">
    <source>
        <dbReference type="ARBA" id="ARBA00022729"/>
    </source>
</evidence>
<dbReference type="InterPro" id="IPR000297">
    <property type="entry name" value="PPIase_PpiC"/>
</dbReference>
<feature type="chain" id="PRO_5008964523" description="Foldase protein PrsA" evidence="12">
    <location>
        <begin position="24"/>
        <end position="293"/>
    </location>
</feature>
<reference evidence="14 15" key="1">
    <citation type="submission" date="2011-01" db="EMBL/GenBank/DDBJ databases">
        <title>Whole genome sequence of Amphibacillus xylinus NBRC 15112.</title>
        <authorList>
            <person name="Nakazawa H."/>
            <person name="Katano Y."/>
            <person name="Nakamura S."/>
            <person name="Sasagawa M."/>
            <person name="Fukada J."/>
            <person name="Arai T."/>
            <person name="Sasakura N."/>
            <person name="Mochizuki D."/>
            <person name="Hosoyama A."/>
            <person name="Harada K."/>
            <person name="Horikawa H."/>
            <person name="Kato Y."/>
            <person name="Harada T."/>
            <person name="Sasaki K."/>
            <person name="Sekiguchi M."/>
            <person name="Hodoyama M."/>
            <person name="Nishiko R."/>
            <person name="Narita H."/>
            <person name="Hanamaki A."/>
            <person name="Hata C."/>
            <person name="Konno Y."/>
            <person name="Niimura Y."/>
            <person name="Yamazaki S."/>
            <person name="Fujita N."/>
        </authorList>
    </citation>
    <scope>NUCLEOTIDE SEQUENCE [LARGE SCALE GENOMIC DNA]</scope>
    <source>
        <strain evidence="15">ATCC 51415 / DSM 6626 / JCM 7361 / LMG 17667 / NBRC 15112 / Ep01</strain>
    </source>
</reference>
<comment type="subcellular location">
    <subcellularLocation>
        <location evidence="2 11">Cell membrane</location>
        <topology evidence="2 11">Lipid-anchor</topology>
    </subcellularLocation>
</comment>
<dbReference type="GO" id="GO:0005886">
    <property type="term" value="C:plasma membrane"/>
    <property type="evidence" value="ECO:0007669"/>
    <property type="project" value="UniProtKB-SubCell"/>
</dbReference>
<dbReference type="Proteomes" id="UP000006294">
    <property type="component" value="Chromosome"/>
</dbReference>
<dbReference type="RefSeq" id="WP_015009462.1">
    <property type="nucleotide sequence ID" value="NC_018704.1"/>
</dbReference>
<evidence type="ECO:0000313" key="14">
    <source>
        <dbReference type="EMBL" id="BAM46857.1"/>
    </source>
</evidence>
<dbReference type="AlphaFoldDB" id="K0J145"/>